<gene>
    <name evidence="1" type="ORF">NDU88_002808</name>
</gene>
<sequence length="126" mass="14320">MNTDDYRKECLRLLGDETYYALIPRDPTPKLQTQIRVMISEASNNEWITPKEASFLDATNPDIYMHPSAAASDGCSEVWPTCVDCTNEEHKAPAVTRPDLTTPRNPDFLKAKMGSWLRCKRPEAEM</sequence>
<dbReference type="AlphaFoldDB" id="A0AAV7P7U3"/>
<dbReference type="EMBL" id="JANPWB010000011">
    <property type="protein sequence ID" value="KAJ1124347.1"/>
    <property type="molecule type" value="Genomic_DNA"/>
</dbReference>
<keyword evidence="2" id="KW-1185">Reference proteome</keyword>
<evidence type="ECO:0000313" key="2">
    <source>
        <dbReference type="Proteomes" id="UP001066276"/>
    </source>
</evidence>
<accession>A0AAV7P7U3</accession>
<protein>
    <submittedName>
        <fullName evidence="1">Uncharacterized protein</fullName>
    </submittedName>
</protein>
<comment type="caution">
    <text evidence="1">The sequence shown here is derived from an EMBL/GenBank/DDBJ whole genome shotgun (WGS) entry which is preliminary data.</text>
</comment>
<dbReference type="Proteomes" id="UP001066276">
    <property type="component" value="Chromosome 7"/>
</dbReference>
<evidence type="ECO:0000313" key="1">
    <source>
        <dbReference type="EMBL" id="KAJ1124347.1"/>
    </source>
</evidence>
<reference evidence="1" key="1">
    <citation type="journal article" date="2022" name="bioRxiv">
        <title>Sequencing and chromosome-scale assembly of the giantPleurodeles waltlgenome.</title>
        <authorList>
            <person name="Brown T."/>
            <person name="Elewa A."/>
            <person name="Iarovenko S."/>
            <person name="Subramanian E."/>
            <person name="Araus A.J."/>
            <person name="Petzold A."/>
            <person name="Susuki M."/>
            <person name="Suzuki K.-i.T."/>
            <person name="Hayashi T."/>
            <person name="Toyoda A."/>
            <person name="Oliveira C."/>
            <person name="Osipova E."/>
            <person name="Leigh N.D."/>
            <person name="Simon A."/>
            <person name="Yun M.H."/>
        </authorList>
    </citation>
    <scope>NUCLEOTIDE SEQUENCE</scope>
    <source>
        <strain evidence="1">20211129_DDA</strain>
        <tissue evidence="1">Liver</tissue>
    </source>
</reference>
<name>A0AAV7P7U3_PLEWA</name>
<proteinExistence type="predicted"/>
<organism evidence="1 2">
    <name type="scientific">Pleurodeles waltl</name>
    <name type="common">Iberian ribbed newt</name>
    <dbReference type="NCBI Taxonomy" id="8319"/>
    <lineage>
        <taxon>Eukaryota</taxon>
        <taxon>Metazoa</taxon>
        <taxon>Chordata</taxon>
        <taxon>Craniata</taxon>
        <taxon>Vertebrata</taxon>
        <taxon>Euteleostomi</taxon>
        <taxon>Amphibia</taxon>
        <taxon>Batrachia</taxon>
        <taxon>Caudata</taxon>
        <taxon>Salamandroidea</taxon>
        <taxon>Salamandridae</taxon>
        <taxon>Pleurodelinae</taxon>
        <taxon>Pleurodeles</taxon>
    </lineage>
</organism>